<feature type="transmembrane region" description="Helical" evidence="1">
    <location>
        <begin position="40"/>
        <end position="60"/>
    </location>
</feature>
<keyword evidence="3" id="KW-1185">Reference proteome</keyword>
<accession>A0A841U6M2</accession>
<keyword evidence="1" id="KW-0472">Membrane</keyword>
<feature type="transmembrane region" description="Helical" evidence="1">
    <location>
        <begin position="9"/>
        <end position="28"/>
    </location>
</feature>
<sequence length="82" mass="8832">MRKDTIMDGIAYGGLIGLHVCFGCAIAADVYDLAWLDRALSIGWALSGTACAVGAADIAYSMIRRRRTPKPQPKPPGEEKPR</sequence>
<gene>
    <name evidence="2" type="ORF">H7B90_25195</name>
</gene>
<dbReference type="RefSeq" id="WP_185138658.1">
    <property type="nucleotide sequence ID" value="NZ_JACJVR010000098.1"/>
</dbReference>
<evidence type="ECO:0000313" key="3">
    <source>
        <dbReference type="Proteomes" id="UP000553776"/>
    </source>
</evidence>
<name>A0A841U6M2_9BACL</name>
<reference evidence="2 3" key="1">
    <citation type="submission" date="2020-08" db="EMBL/GenBank/DDBJ databases">
        <title>Cohnella phylogeny.</title>
        <authorList>
            <person name="Dunlap C."/>
        </authorList>
    </citation>
    <scope>NUCLEOTIDE SEQUENCE [LARGE SCALE GENOMIC DNA]</scope>
    <source>
        <strain evidence="2 3">DSM 25239</strain>
    </source>
</reference>
<keyword evidence="1" id="KW-0812">Transmembrane</keyword>
<proteinExistence type="predicted"/>
<dbReference type="AlphaFoldDB" id="A0A841U6M2"/>
<evidence type="ECO:0000256" key="1">
    <source>
        <dbReference type="SAM" id="Phobius"/>
    </source>
</evidence>
<keyword evidence="1" id="KW-1133">Transmembrane helix</keyword>
<evidence type="ECO:0000313" key="2">
    <source>
        <dbReference type="EMBL" id="MBB6694698.1"/>
    </source>
</evidence>
<comment type="caution">
    <text evidence="2">The sequence shown here is derived from an EMBL/GenBank/DDBJ whole genome shotgun (WGS) entry which is preliminary data.</text>
</comment>
<dbReference type="EMBL" id="JACJVR010000098">
    <property type="protein sequence ID" value="MBB6694698.1"/>
    <property type="molecule type" value="Genomic_DNA"/>
</dbReference>
<dbReference type="Proteomes" id="UP000553776">
    <property type="component" value="Unassembled WGS sequence"/>
</dbReference>
<organism evidence="2 3">
    <name type="scientific">Cohnella xylanilytica</name>
    <dbReference type="NCBI Taxonomy" id="557555"/>
    <lineage>
        <taxon>Bacteria</taxon>
        <taxon>Bacillati</taxon>
        <taxon>Bacillota</taxon>
        <taxon>Bacilli</taxon>
        <taxon>Bacillales</taxon>
        <taxon>Paenibacillaceae</taxon>
        <taxon>Cohnella</taxon>
    </lineage>
</organism>
<protein>
    <submittedName>
        <fullName evidence="2">Uncharacterized protein</fullName>
    </submittedName>
</protein>